<dbReference type="GO" id="GO:0032259">
    <property type="term" value="P:methylation"/>
    <property type="evidence" value="ECO:0007669"/>
    <property type="project" value="InterPro"/>
</dbReference>
<evidence type="ECO:0000313" key="1">
    <source>
        <dbReference type="EMBL" id="KKL94366.1"/>
    </source>
</evidence>
<accession>A0A0F9GUL8</accession>
<organism evidence="1">
    <name type="scientific">marine sediment metagenome</name>
    <dbReference type="NCBI Taxonomy" id="412755"/>
    <lineage>
        <taxon>unclassified sequences</taxon>
        <taxon>metagenomes</taxon>
        <taxon>ecological metagenomes</taxon>
    </lineage>
</organism>
<dbReference type="SUPFAM" id="SSF53335">
    <property type="entry name" value="S-adenosyl-L-methionine-dependent methyltransferases"/>
    <property type="match status" value="1"/>
</dbReference>
<gene>
    <name evidence="1" type="ORF">LCGC14_1865420</name>
</gene>
<dbReference type="InterPro" id="IPR029063">
    <property type="entry name" value="SAM-dependent_MTases_sf"/>
</dbReference>
<proteinExistence type="predicted"/>
<dbReference type="InterPro" id="IPR002052">
    <property type="entry name" value="DNA_methylase_N6_adenine_CS"/>
</dbReference>
<evidence type="ECO:0008006" key="2">
    <source>
        <dbReference type="Google" id="ProtNLM"/>
    </source>
</evidence>
<comment type="caution">
    <text evidence="1">The sequence shown here is derived from an EMBL/GenBank/DDBJ whole genome shotgun (WGS) entry which is preliminary data.</text>
</comment>
<sequence>MKIERKWAMPNKRTFQIKPIKELINREVRSYDNWLDPFPYPYKRDALEELANWKNNAFYGVLFDPPYSPRQLKECYDNLGMSLTDTKSSVWSKWKDEIARVIQPGGKCISFGWSSNGLGKNRGFEIIYILLVAHGGNHNDTICTVEKKVNNTLIQTPNQHNKKD</sequence>
<protein>
    <recommendedName>
        <fullName evidence="2">DNA methylase N-4/N-6 domain-containing protein</fullName>
    </recommendedName>
</protein>
<dbReference type="GO" id="GO:0003676">
    <property type="term" value="F:nucleic acid binding"/>
    <property type="evidence" value="ECO:0007669"/>
    <property type="project" value="InterPro"/>
</dbReference>
<dbReference type="GO" id="GO:0008168">
    <property type="term" value="F:methyltransferase activity"/>
    <property type="evidence" value="ECO:0007669"/>
    <property type="project" value="InterPro"/>
</dbReference>
<reference evidence="1" key="1">
    <citation type="journal article" date="2015" name="Nature">
        <title>Complex archaea that bridge the gap between prokaryotes and eukaryotes.</title>
        <authorList>
            <person name="Spang A."/>
            <person name="Saw J.H."/>
            <person name="Jorgensen S.L."/>
            <person name="Zaremba-Niedzwiedzka K."/>
            <person name="Martijn J."/>
            <person name="Lind A.E."/>
            <person name="van Eijk R."/>
            <person name="Schleper C."/>
            <person name="Guy L."/>
            <person name="Ettema T.J."/>
        </authorList>
    </citation>
    <scope>NUCLEOTIDE SEQUENCE</scope>
</reference>
<dbReference type="AlphaFoldDB" id="A0A0F9GUL8"/>
<name>A0A0F9GUL8_9ZZZZ</name>
<dbReference type="EMBL" id="LAZR01018946">
    <property type="protein sequence ID" value="KKL94366.1"/>
    <property type="molecule type" value="Genomic_DNA"/>
</dbReference>
<dbReference type="PROSITE" id="PS00092">
    <property type="entry name" value="N6_MTASE"/>
    <property type="match status" value="1"/>
</dbReference>